<reference evidence="1 2" key="2">
    <citation type="submission" date="2016-02" db="EMBL/GenBank/DDBJ databases">
        <authorList>
            <person name="Wen L."/>
            <person name="He K."/>
            <person name="Yang H."/>
        </authorList>
    </citation>
    <scope>NUCLEOTIDE SEQUENCE [LARGE SCALE GENOMIC DNA]</scope>
    <source>
        <strain evidence="1 2">AGD 8-3</strain>
    </source>
</reference>
<dbReference type="OrthoDB" id="6167549at2"/>
<dbReference type="RefSeq" id="WP_144439683.1">
    <property type="nucleotide sequence ID" value="NZ_CP014226.1"/>
</dbReference>
<dbReference type="KEGG" id="hco:LOKO_03189"/>
<protein>
    <recommendedName>
        <fullName evidence="3">Phasin protein</fullName>
    </recommendedName>
</protein>
<organism evidence="1 2">
    <name type="scientific">Halomonas chromatireducens</name>
    <dbReference type="NCBI Taxonomy" id="507626"/>
    <lineage>
        <taxon>Bacteria</taxon>
        <taxon>Pseudomonadati</taxon>
        <taxon>Pseudomonadota</taxon>
        <taxon>Gammaproteobacteria</taxon>
        <taxon>Oceanospirillales</taxon>
        <taxon>Halomonadaceae</taxon>
        <taxon>Halomonas</taxon>
    </lineage>
</organism>
<dbReference type="PATRIC" id="fig|507626.3.peg.3184"/>
<evidence type="ECO:0008006" key="3">
    <source>
        <dbReference type="Google" id="ProtNLM"/>
    </source>
</evidence>
<dbReference type="AlphaFoldDB" id="A0A0X8HGI3"/>
<sequence>MSNNPMNMMFAWMKIASSYNQMMLSSSEVIVRRTMMMASGTMTLPDAMSMMMEKGTIYATATERAAVAMASGADPAKITAAALKPYSTKTQSNVRKLRG</sequence>
<name>A0A0X8HGI3_9GAMM</name>
<dbReference type="EMBL" id="CP014226">
    <property type="protein sequence ID" value="AMD02235.1"/>
    <property type="molecule type" value="Genomic_DNA"/>
</dbReference>
<evidence type="ECO:0000313" key="2">
    <source>
        <dbReference type="Proteomes" id="UP000063387"/>
    </source>
</evidence>
<dbReference type="STRING" id="507626.LOKO_03189"/>
<keyword evidence="2" id="KW-1185">Reference proteome</keyword>
<dbReference type="Proteomes" id="UP000063387">
    <property type="component" value="Chromosome"/>
</dbReference>
<proteinExistence type="predicted"/>
<gene>
    <name evidence="1" type="ORF">LOKO_03189</name>
</gene>
<reference evidence="1 2" key="1">
    <citation type="journal article" date="2016" name="Genome Announc.">
        <title>Draft Genome Sequence of 'Halomonas chromatireducens' Strain AGD 8-3, a Haloalkaliphilic Chromate- and Selenite-Reducing Gammaproteobacterium.</title>
        <authorList>
            <person name="Sharko F.S."/>
            <person name="Shapovalova A.A."/>
            <person name="Tsygankova S.V."/>
            <person name="Komova A.V."/>
            <person name="Boulygina E.S."/>
            <person name="Teslyuk A.B."/>
            <person name="Gotovtsev P.M."/>
            <person name="Namsaraev Z.B."/>
            <person name="Khijniak T.V."/>
            <person name="Nedoluzhko A.V."/>
            <person name="Vasilov R.G."/>
        </authorList>
    </citation>
    <scope>NUCLEOTIDE SEQUENCE [LARGE SCALE GENOMIC DNA]</scope>
    <source>
        <strain evidence="1 2">AGD 8-3</strain>
    </source>
</reference>
<evidence type="ECO:0000313" key="1">
    <source>
        <dbReference type="EMBL" id="AMD02235.1"/>
    </source>
</evidence>
<accession>A0A0X8HGI3</accession>